<evidence type="ECO:0000256" key="1">
    <source>
        <dbReference type="ARBA" id="ARBA00037957"/>
    </source>
</evidence>
<reference evidence="3" key="1">
    <citation type="submission" date="2016-11" db="UniProtKB">
        <authorList>
            <consortium name="WormBaseParasite"/>
        </authorList>
    </citation>
    <scope>IDENTIFICATION</scope>
</reference>
<dbReference type="SUPFAM" id="SSF52266">
    <property type="entry name" value="SGNH hydrolase"/>
    <property type="match status" value="1"/>
</dbReference>
<keyword evidence="2" id="KW-1185">Reference proteome</keyword>
<dbReference type="PANTHER" id="PTHR14469:SF0">
    <property type="entry name" value="FAMILY WITH SEQUENCE SIMILARITY 113"/>
    <property type="match status" value="1"/>
</dbReference>
<protein>
    <submittedName>
        <fullName evidence="3">SGNH_hydro domain-containing protein</fullName>
    </submittedName>
</protein>
<evidence type="ECO:0000313" key="2">
    <source>
        <dbReference type="Proteomes" id="UP000095283"/>
    </source>
</evidence>
<name>A0A1I7WZ20_HETBA</name>
<proteinExistence type="inferred from homology"/>
<organism evidence="2 3">
    <name type="scientific">Heterorhabditis bacteriophora</name>
    <name type="common">Entomopathogenic nematode worm</name>
    <dbReference type="NCBI Taxonomy" id="37862"/>
    <lineage>
        <taxon>Eukaryota</taxon>
        <taxon>Metazoa</taxon>
        <taxon>Ecdysozoa</taxon>
        <taxon>Nematoda</taxon>
        <taxon>Chromadorea</taxon>
        <taxon>Rhabditida</taxon>
        <taxon>Rhabditina</taxon>
        <taxon>Rhabditomorpha</taxon>
        <taxon>Strongyloidea</taxon>
        <taxon>Heterorhabditidae</taxon>
        <taxon>Heterorhabditis</taxon>
    </lineage>
</organism>
<comment type="similarity">
    <text evidence="1">Belongs to the PC-esterase family.</text>
</comment>
<accession>A0A1I7WZ20</accession>
<dbReference type="WBParaSite" id="Hba_10516">
    <property type="protein sequence ID" value="Hba_10516"/>
    <property type="gene ID" value="Hba_10516"/>
</dbReference>
<dbReference type="PANTHER" id="PTHR14469">
    <property type="entry name" value="SARCOMA ANTIGEN NY-SAR-23"/>
    <property type="match status" value="1"/>
</dbReference>
<evidence type="ECO:0000313" key="3">
    <source>
        <dbReference type="WBParaSite" id="Hba_10516"/>
    </source>
</evidence>
<dbReference type="Proteomes" id="UP000095283">
    <property type="component" value="Unplaced"/>
</dbReference>
<dbReference type="AlphaFoldDB" id="A0A1I7WZ20"/>
<sequence length="167" mass="19392">MPWPRPSQSGGITNRVDSIHSRHLHRSIYCDGNYRVAQIVRAAGYDVLDIGFYMRNHALHSYRISDGVHWDPVGTRIMTQLLIGHLTRSWDIPLTKNIQEKLDKHKYDLDDDNWAANQLKGFDTNTLSNNINRWGSYAEIIQERLRSQLLDELKVDDTETKHSSSYN</sequence>